<keyword evidence="2" id="KW-0472">Membrane</keyword>
<accession>A0A6B1D7Q5</accession>
<reference evidence="3" key="1">
    <citation type="submission" date="2019-09" db="EMBL/GenBank/DDBJ databases">
        <title>Characterisation of the sponge microbiome using genome-centric metagenomics.</title>
        <authorList>
            <person name="Engelberts J.P."/>
            <person name="Robbins S.J."/>
            <person name="De Goeij J.M."/>
            <person name="Aranda M."/>
            <person name="Bell S.C."/>
            <person name="Webster N.S."/>
        </authorList>
    </citation>
    <scope>NUCLEOTIDE SEQUENCE</scope>
    <source>
        <strain evidence="3">SB0661_bin_32</strain>
    </source>
</reference>
<evidence type="ECO:0000256" key="1">
    <source>
        <dbReference type="SAM" id="Coils"/>
    </source>
</evidence>
<gene>
    <name evidence="3" type="ORF">F4X14_11605</name>
</gene>
<keyword evidence="2" id="KW-1133">Transmembrane helix</keyword>
<protein>
    <submittedName>
        <fullName evidence="3">Uncharacterized protein</fullName>
    </submittedName>
</protein>
<dbReference type="EMBL" id="VXMH01000061">
    <property type="protein sequence ID" value="MYC95606.1"/>
    <property type="molecule type" value="Genomic_DNA"/>
</dbReference>
<comment type="caution">
    <text evidence="3">The sequence shown here is derived from an EMBL/GenBank/DDBJ whole genome shotgun (WGS) entry which is preliminary data.</text>
</comment>
<evidence type="ECO:0000313" key="3">
    <source>
        <dbReference type="EMBL" id="MYC95606.1"/>
    </source>
</evidence>
<feature type="coiled-coil region" evidence="1">
    <location>
        <begin position="47"/>
        <end position="92"/>
    </location>
</feature>
<feature type="transmembrane region" description="Helical" evidence="2">
    <location>
        <begin position="12"/>
        <end position="33"/>
    </location>
</feature>
<keyword evidence="2" id="KW-0812">Transmembrane</keyword>
<proteinExistence type="predicted"/>
<organism evidence="3">
    <name type="scientific">Caldilineaceae bacterium SB0661_bin_32</name>
    <dbReference type="NCBI Taxonomy" id="2605255"/>
    <lineage>
        <taxon>Bacteria</taxon>
        <taxon>Bacillati</taxon>
        <taxon>Chloroflexota</taxon>
        <taxon>Caldilineae</taxon>
        <taxon>Caldilineales</taxon>
        <taxon>Caldilineaceae</taxon>
    </lineage>
</organism>
<keyword evidence="1" id="KW-0175">Coiled coil</keyword>
<sequence length="103" mass="11330">MSLEFWRNLSVVWISIHIFLLCLIPLAIAFLAVQGMRWVLGGAQSGLENLQNASSKARSKTEETAAQVTSAVIQAQSKAERSQATLRQLLRRTEPAPPSSPKK</sequence>
<evidence type="ECO:0000256" key="2">
    <source>
        <dbReference type="SAM" id="Phobius"/>
    </source>
</evidence>
<dbReference type="AlphaFoldDB" id="A0A6B1D7Q5"/>
<name>A0A6B1D7Q5_9CHLR</name>